<dbReference type="AlphaFoldDB" id="A0AAD7INK0"/>
<evidence type="ECO:0008006" key="3">
    <source>
        <dbReference type="Google" id="ProtNLM"/>
    </source>
</evidence>
<sequence length="467" mass="53576">MSISIVLSNRATEYQGQHKIIQRDDGSLTFAPVNRFALTLPPELTSLIFLFCLPDDEFISPEPSSAPLLLCRICRQWRHIALATPGLWASLFLDLDWFFPMAPNFEEPAPDLGLFFRQWLSNARSLPLSLRVEDDPKYDDWKPGPTNAGYRSVFRMIGQLSAQWRKITLRVSPPYFNDAYPSSTVFPWLEQLAVPQVEMSETPWMRNIPWKQLTVFRSEKISVSECVHVLRDAPNLLHCSFSIRRESSRVVASLPPLHLWVLRVLEITDYVGETKTLLQSLTLPALLGLTLKFPLLRHVHYEIGLIPFASRSPQLRELTLCLIPSSQAWLVTCLRSFPSVTTLRLQLPKGADDLICHLKSDINLFPRLESLHIVQNTPYSRAPNVDGLLEMLSARWDPPFDSQNSRNLRAQLRSFESEYSDSTAIDSSMFAVRQDPRFRLLKERGMSLQIGLRNVWFPDWCTERPSS</sequence>
<accession>A0AAD7INK0</accession>
<organism evidence="1 2">
    <name type="scientific">Mycena maculata</name>
    <dbReference type="NCBI Taxonomy" id="230809"/>
    <lineage>
        <taxon>Eukaryota</taxon>
        <taxon>Fungi</taxon>
        <taxon>Dikarya</taxon>
        <taxon>Basidiomycota</taxon>
        <taxon>Agaricomycotina</taxon>
        <taxon>Agaricomycetes</taxon>
        <taxon>Agaricomycetidae</taxon>
        <taxon>Agaricales</taxon>
        <taxon>Marasmiineae</taxon>
        <taxon>Mycenaceae</taxon>
        <taxon>Mycena</taxon>
    </lineage>
</organism>
<dbReference type="Proteomes" id="UP001215280">
    <property type="component" value="Unassembled WGS sequence"/>
</dbReference>
<proteinExistence type="predicted"/>
<dbReference type="EMBL" id="JARJLG010000096">
    <property type="protein sequence ID" value="KAJ7746831.1"/>
    <property type="molecule type" value="Genomic_DNA"/>
</dbReference>
<keyword evidence="2" id="KW-1185">Reference proteome</keyword>
<name>A0AAD7INK0_9AGAR</name>
<protein>
    <recommendedName>
        <fullName evidence="3">F-box domain-containing protein</fullName>
    </recommendedName>
</protein>
<evidence type="ECO:0000313" key="1">
    <source>
        <dbReference type="EMBL" id="KAJ7746831.1"/>
    </source>
</evidence>
<reference evidence="1" key="1">
    <citation type="submission" date="2023-03" db="EMBL/GenBank/DDBJ databases">
        <title>Massive genome expansion in bonnet fungi (Mycena s.s.) driven by repeated elements and novel gene families across ecological guilds.</title>
        <authorList>
            <consortium name="Lawrence Berkeley National Laboratory"/>
            <person name="Harder C.B."/>
            <person name="Miyauchi S."/>
            <person name="Viragh M."/>
            <person name="Kuo A."/>
            <person name="Thoen E."/>
            <person name="Andreopoulos B."/>
            <person name="Lu D."/>
            <person name="Skrede I."/>
            <person name="Drula E."/>
            <person name="Henrissat B."/>
            <person name="Morin E."/>
            <person name="Kohler A."/>
            <person name="Barry K."/>
            <person name="LaButti K."/>
            <person name="Morin E."/>
            <person name="Salamov A."/>
            <person name="Lipzen A."/>
            <person name="Mereny Z."/>
            <person name="Hegedus B."/>
            <person name="Baldrian P."/>
            <person name="Stursova M."/>
            <person name="Weitz H."/>
            <person name="Taylor A."/>
            <person name="Grigoriev I.V."/>
            <person name="Nagy L.G."/>
            <person name="Martin F."/>
            <person name="Kauserud H."/>
        </authorList>
    </citation>
    <scope>NUCLEOTIDE SEQUENCE</scope>
    <source>
        <strain evidence="1">CBHHK188m</strain>
    </source>
</reference>
<evidence type="ECO:0000313" key="2">
    <source>
        <dbReference type="Proteomes" id="UP001215280"/>
    </source>
</evidence>
<comment type="caution">
    <text evidence="1">The sequence shown here is derived from an EMBL/GenBank/DDBJ whole genome shotgun (WGS) entry which is preliminary data.</text>
</comment>
<gene>
    <name evidence="1" type="ORF">DFH07DRAFT_1037420</name>
</gene>